<comment type="subcellular location">
    <subcellularLocation>
        <location evidence="3">Cytoplasm</location>
        <location evidence="3">Cytoskeleton</location>
    </subcellularLocation>
    <subcellularLocation>
        <location evidence="4">Nucleus</location>
        <location evidence="4">PML body</location>
    </subcellularLocation>
</comment>
<dbReference type="SUPFAM" id="SSF56219">
    <property type="entry name" value="DNase I-like"/>
    <property type="match status" value="1"/>
</dbReference>
<dbReference type="InterPro" id="IPR036691">
    <property type="entry name" value="Endo/exonu/phosph_ase_sf"/>
</dbReference>
<evidence type="ECO:0000256" key="1">
    <source>
        <dbReference type="ARBA" id="ARBA00001936"/>
    </source>
</evidence>
<dbReference type="InterPro" id="IPR034666">
    <property type="entry name" value="ARPC2/4"/>
</dbReference>
<evidence type="ECO:0000256" key="14">
    <source>
        <dbReference type="ARBA" id="ARBA00023203"/>
    </source>
</evidence>
<dbReference type="Gene3D" id="3.60.10.10">
    <property type="entry name" value="Endonuclease/exonuclease/phosphatase"/>
    <property type="match status" value="1"/>
</dbReference>
<evidence type="ECO:0000256" key="10">
    <source>
        <dbReference type="ARBA" id="ARBA00022771"/>
    </source>
</evidence>
<evidence type="ECO:0000256" key="7">
    <source>
        <dbReference type="ARBA" id="ARBA00022722"/>
    </source>
</evidence>
<name>A0A218XF89_PUNGR</name>
<keyword evidence="14" id="KW-0009">Actin-binding</keyword>
<keyword evidence="13" id="KW-0460">Magnesium</keyword>
<keyword evidence="11" id="KW-0378">Hydrolase</keyword>
<evidence type="ECO:0000256" key="3">
    <source>
        <dbReference type="ARBA" id="ARBA00004245"/>
    </source>
</evidence>
<evidence type="ECO:0000256" key="5">
    <source>
        <dbReference type="ARBA" id="ARBA00007192"/>
    </source>
</evidence>
<keyword evidence="7" id="KW-0540">Nuclease</keyword>
<dbReference type="InterPro" id="IPR007188">
    <property type="entry name" value="ARPC2"/>
</dbReference>
<accession>A0A218XF89</accession>
<dbReference type="AlphaFoldDB" id="A0A218XF89"/>
<dbReference type="InterPro" id="IPR051547">
    <property type="entry name" value="TDP2-like"/>
</dbReference>
<evidence type="ECO:0000256" key="17">
    <source>
        <dbReference type="ARBA" id="ARBA00023242"/>
    </source>
</evidence>
<evidence type="ECO:0000256" key="15">
    <source>
        <dbReference type="ARBA" id="ARBA00023204"/>
    </source>
</evidence>
<dbReference type="EMBL" id="MTKT01001932">
    <property type="protein sequence ID" value="OWM83420.1"/>
    <property type="molecule type" value="Genomic_DNA"/>
</dbReference>
<dbReference type="GO" id="GO:0034314">
    <property type="term" value="P:Arp2/3 complex-mediated actin nucleation"/>
    <property type="evidence" value="ECO:0007669"/>
    <property type="project" value="InterPro"/>
</dbReference>
<dbReference type="GO" id="GO:0005885">
    <property type="term" value="C:Arp2/3 protein complex"/>
    <property type="evidence" value="ECO:0007669"/>
    <property type="project" value="InterPro"/>
</dbReference>
<keyword evidence="15" id="KW-0234">DNA repair</keyword>
<evidence type="ECO:0000256" key="11">
    <source>
        <dbReference type="ARBA" id="ARBA00022801"/>
    </source>
</evidence>
<keyword evidence="12" id="KW-0862">Zinc</keyword>
<dbReference type="GO" id="GO:0070260">
    <property type="term" value="F:5'-tyrosyl-DNA phosphodiesterase activity"/>
    <property type="evidence" value="ECO:0007669"/>
    <property type="project" value="TreeGrafter"/>
</dbReference>
<evidence type="ECO:0000256" key="4">
    <source>
        <dbReference type="ARBA" id="ARBA00004322"/>
    </source>
</evidence>
<dbReference type="Proteomes" id="UP000197138">
    <property type="component" value="Unassembled WGS sequence"/>
</dbReference>
<comment type="cofactor">
    <cofactor evidence="2">
        <name>Mg(2+)</name>
        <dbReference type="ChEBI" id="CHEBI:18420"/>
    </cofactor>
</comment>
<evidence type="ECO:0000256" key="13">
    <source>
        <dbReference type="ARBA" id="ARBA00022842"/>
    </source>
</evidence>
<evidence type="ECO:0000256" key="12">
    <source>
        <dbReference type="ARBA" id="ARBA00022833"/>
    </source>
</evidence>
<dbReference type="FunFam" id="3.60.10.10:FF:000058">
    <property type="entry name" value="Tyrosyl-DNA phosphodiesterase 2"/>
    <property type="match status" value="1"/>
</dbReference>
<reference evidence="21" key="1">
    <citation type="journal article" date="2017" name="Plant J.">
        <title>The pomegranate (Punica granatum L.) genome and the genomics of punicalagin biosynthesis.</title>
        <authorList>
            <person name="Qin G."/>
            <person name="Xu C."/>
            <person name="Ming R."/>
            <person name="Tang H."/>
            <person name="Guyot R."/>
            <person name="Kramer E.M."/>
            <person name="Hu Y."/>
            <person name="Yi X."/>
            <person name="Qi Y."/>
            <person name="Xu X."/>
            <person name="Gao Z."/>
            <person name="Pan H."/>
            <person name="Jian J."/>
            <person name="Tian Y."/>
            <person name="Yue Z."/>
            <person name="Xu Y."/>
        </authorList>
    </citation>
    <scope>NUCLEOTIDE SEQUENCE [LARGE SCALE GENOMIC DNA]</scope>
    <source>
        <strain evidence="21">cv. Dabenzi</strain>
    </source>
</reference>
<dbReference type="CDD" id="cd09080">
    <property type="entry name" value="TDP2"/>
    <property type="match status" value="1"/>
</dbReference>
<dbReference type="Gene3D" id="3.30.1460.20">
    <property type="match status" value="1"/>
</dbReference>
<evidence type="ECO:0000256" key="16">
    <source>
        <dbReference type="ARBA" id="ARBA00023212"/>
    </source>
</evidence>
<dbReference type="InterPro" id="IPR001876">
    <property type="entry name" value="Znf_RanBP2"/>
</dbReference>
<gene>
    <name evidence="20" type="ORF">CDL15_Pgr012901</name>
</gene>
<comment type="caution">
    <text evidence="20">The sequence shown here is derived from an EMBL/GenBank/DDBJ whole genome shotgun (WGS) entry which is preliminary data.</text>
</comment>
<comment type="similarity">
    <text evidence="5">Belongs to the ARPC2 family.</text>
</comment>
<dbReference type="SUPFAM" id="SSF69645">
    <property type="entry name" value="Arp2/3 complex subunits"/>
    <property type="match status" value="2"/>
</dbReference>
<organism evidence="20 21">
    <name type="scientific">Punica granatum</name>
    <name type="common">Pomegranate</name>
    <dbReference type="NCBI Taxonomy" id="22663"/>
    <lineage>
        <taxon>Eukaryota</taxon>
        <taxon>Viridiplantae</taxon>
        <taxon>Streptophyta</taxon>
        <taxon>Embryophyta</taxon>
        <taxon>Tracheophyta</taxon>
        <taxon>Spermatophyta</taxon>
        <taxon>Magnoliopsida</taxon>
        <taxon>eudicotyledons</taxon>
        <taxon>Gunneridae</taxon>
        <taxon>Pentapetalae</taxon>
        <taxon>rosids</taxon>
        <taxon>malvids</taxon>
        <taxon>Myrtales</taxon>
        <taxon>Lythraceae</taxon>
        <taxon>Punica</taxon>
    </lineage>
</organism>
<evidence type="ECO:0000259" key="19">
    <source>
        <dbReference type="PROSITE" id="PS01358"/>
    </source>
</evidence>
<dbReference type="Pfam" id="PF04045">
    <property type="entry name" value="P34-Arc"/>
    <property type="match status" value="1"/>
</dbReference>
<evidence type="ECO:0000256" key="8">
    <source>
        <dbReference type="ARBA" id="ARBA00022723"/>
    </source>
</evidence>
<evidence type="ECO:0000256" key="2">
    <source>
        <dbReference type="ARBA" id="ARBA00001946"/>
    </source>
</evidence>
<dbReference type="SMART" id="SM00547">
    <property type="entry name" value="ZnF_RBZ"/>
    <property type="match status" value="2"/>
</dbReference>
<evidence type="ECO:0000256" key="9">
    <source>
        <dbReference type="ARBA" id="ARBA00022763"/>
    </source>
</evidence>
<evidence type="ECO:0000313" key="20">
    <source>
        <dbReference type="EMBL" id="OWM83420.1"/>
    </source>
</evidence>
<dbReference type="GO" id="GO:0004518">
    <property type="term" value="F:nuclease activity"/>
    <property type="evidence" value="ECO:0007669"/>
    <property type="project" value="UniProtKB-KW"/>
</dbReference>
<proteinExistence type="inferred from homology"/>
<dbReference type="Pfam" id="PF03372">
    <property type="entry name" value="Exo_endo_phos"/>
    <property type="match status" value="1"/>
</dbReference>
<feature type="region of interest" description="Disordered" evidence="18">
    <location>
        <begin position="104"/>
        <end position="123"/>
    </location>
</feature>
<keyword evidence="16" id="KW-0206">Cytoskeleton</keyword>
<comment type="cofactor">
    <cofactor evidence="1">
        <name>Mn(2+)</name>
        <dbReference type="ChEBI" id="CHEBI:29035"/>
    </cofactor>
</comment>
<evidence type="ECO:0000313" key="21">
    <source>
        <dbReference type="Proteomes" id="UP000197138"/>
    </source>
</evidence>
<feature type="domain" description="RanBP2-type" evidence="19">
    <location>
        <begin position="47"/>
        <end position="66"/>
    </location>
</feature>
<dbReference type="GO" id="GO:0008270">
    <property type="term" value="F:zinc ion binding"/>
    <property type="evidence" value="ECO:0007669"/>
    <property type="project" value="UniProtKB-KW"/>
</dbReference>
<evidence type="ECO:0000256" key="6">
    <source>
        <dbReference type="ARBA" id="ARBA00022490"/>
    </source>
</evidence>
<dbReference type="InterPro" id="IPR005135">
    <property type="entry name" value="Endo/exonuclease/phosphatase"/>
</dbReference>
<keyword evidence="9" id="KW-0227">DNA damage</keyword>
<dbReference type="PANTHER" id="PTHR15822:SF4">
    <property type="entry name" value="TYROSYL-DNA PHOSPHODIESTERASE 2"/>
    <property type="match status" value="1"/>
</dbReference>
<keyword evidence="10" id="KW-0863">Zinc-finger</keyword>
<keyword evidence="6" id="KW-0963">Cytoplasm</keyword>
<dbReference type="PROSITE" id="PS01358">
    <property type="entry name" value="ZF_RANBP2_1"/>
    <property type="match status" value="1"/>
</dbReference>
<dbReference type="GO" id="GO:0030041">
    <property type="term" value="P:actin filament polymerization"/>
    <property type="evidence" value="ECO:0007669"/>
    <property type="project" value="InterPro"/>
</dbReference>
<dbReference type="GO" id="GO:0005737">
    <property type="term" value="C:cytoplasm"/>
    <property type="evidence" value="ECO:0007669"/>
    <property type="project" value="TreeGrafter"/>
</dbReference>
<protein>
    <recommendedName>
        <fullName evidence="19">RanBP2-type domain-containing protein</fullName>
    </recommendedName>
</protein>
<keyword evidence="17" id="KW-0539">Nucleus</keyword>
<dbReference type="GO" id="GO:0003779">
    <property type="term" value="F:actin binding"/>
    <property type="evidence" value="ECO:0007669"/>
    <property type="project" value="UniProtKB-KW"/>
</dbReference>
<dbReference type="GO" id="GO:0003697">
    <property type="term" value="F:single-stranded DNA binding"/>
    <property type="evidence" value="ECO:0007669"/>
    <property type="project" value="TreeGrafter"/>
</dbReference>
<sequence length="702" mass="78247">MSSSSSSSSWPCKKCTFLNPPSAKPTCQICLSNSSPSPPASPATPKWACKSCTFLNPYRNSRCEICCTGASASKFDDLKDTTSDIDPSVGSVFFPLRACSSKRKREDRPIQDEGGDVGGGREDGVPVGEFRGIKASSKGVGEDRSSFLGLSSVKILSYNVWFREDLELHKRMKAIGDLIQLHSPDVICFQEVTPTIYEIFLQSSWWKFYCCSVSSADAYERPYFCMQLSKLPAKSFTCKPFNNSIMGRELCIAELEIPLVVATSHLESPCPAPPKWDQMYSKERVDQARELIPLLDKNPNVIFAGDTNWDDKLDGNFPLQEGWVDAWAHLRPVENGWTYDTKSNRMLSGNRTLQKRLDRIMCKLQDFKVSGIEMIGMEAIPGLSYCKEKKIGKEMKQLVLPVLPSDHYGVDKGVELDYQWVEFDDVRYHVQVSTKNPHIVLLSLSLPIPPPETDFPGGLPSGAIEAIKVSYGVVVQILDPPRDGFNLTLKLNLLKLPPDEDYKQSLLVKIASVREIVLGAPLRMVLKRLGSRMMIPNGNQLIALVHRPKEAFFVIPQVEKVIVVYPMRFSDSIDTVLATSFLQEFVEARRTSGLNNAPSCSWSSTPPLELKKVPPEALSANAGFVSFEPQRSTDKFKLMKLRLMYYGSNIERTEDDCSVELLLWGRTTTAVTGALQILLMSLIRSDQLGVLVSFAHTGMSCS</sequence>
<evidence type="ECO:0000256" key="18">
    <source>
        <dbReference type="SAM" id="MobiDB-lite"/>
    </source>
</evidence>
<dbReference type="PANTHER" id="PTHR15822">
    <property type="entry name" value="TRAF AND TNF RECEPTOR-ASSOCIATED PROTEIN"/>
    <property type="match status" value="1"/>
</dbReference>
<dbReference type="GO" id="GO:0006302">
    <property type="term" value="P:double-strand break repair"/>
    <property type="evidence" value="ECO:0007669"/>
    <property type="project" value="TreeGrafter"/>
</dbReference>
<keyword evidence="8" id="KW-0479">Metal-binding</keyword>